<dbReference type="EMBL" id="MLJW01005645">
    <property type="protein sequence ID" value="OIQ67882.1"/>
    <property type="molecule type" value="Genomic_DNA"/>
</dbReference>
<dbReference type="Gene3D" id="1.20.120.30">
    <property type="entry name" value="Aspartate receptor, ligand-binding domain"/>
    <property type="match status" value="1"/>
</dbReference>
<dbReference type="InterPro" id="IPR025991">
    <property type="entry name" value="Chemoreceptor_zinc-bind_dom"/>
</dbReference>
<evidence type="ECO:0000313" key="3">
    <source>
        <dbReference type="EMBL" id="OIQ67882.1"/>
    </source>
</evidence>
<proteinExistence type="predicted"/>
<accession>A0A1J5P9J9</accession>
<comment type="caution">
    <text evidence="3">The sequence shown here is derived from an EMBL/GenBank/DDBJ whole genome shotgun (WGS) entry which is preliminary data.</text>
</comment>
<reference evidence="3" key="1">
    <citation type="submission" date="2016-10" db="EMBL/GenBank/DDBJ databases">
        <title>Sequence of Gallionella enrichment culture.</title>
        <authorList>
            <person name="Poehlein A."/>
            <person name="Muehling M."/>
            <person name="Daniel R."/>
        </authorList>
    </citation>
    <scope>NUCLEOTIDE SEQUENCE</scope>
</reference>
<name>A0A1J5P9J9_9ZZZZ</name>
<sequence length="175" mass="19361">MNWIDWIRKQLASKGPGQTPPQAQEADADDLPDAPLAGSEGDESEAGGLNFYTAIATHQRWKNRIKAYVVGESSETLDAGVIGRCDACTLGQWLESQRNDSRIPPESMATLEQEHAQFHALAADIVRLADQGLRQQALDLLRSAAPYSRSSHRVTAALSRIYFELSEFHKPPSFR</sequence>
<dbReference type="AlphaFoldDB" id="A0A1J5P9J9"/>
<organism evidence="3">
    <name type="scientific">mine drainage metagenome</name>
    <dbReference type="NCBI Taxonomy" id="410659"/>
    <lineage>
        <taxon>unclassified sequences</taxon>
        <taxon>metagenomes</taxon>
        <taxon>ecological metagenomes</taxon>
    </lineage>
</organism>
<feature type="domain" description="Chemoreceptor zinc-binding" evidence="2">
    <location>
        <begin position="58"/>
        <end position="126"/>
    </location>
</feature>
<dbReference type="Pfam" id="PF13682">
    <property type="entry name" value="CZB"/>
    <property type="match status" value="1"/>
</dbReference>
<evidence type="ECO:0000259" key="2">
    <source>
        <dbReference type="Pfam" id="PF13682"/>
    </source>
</evidence>
<protein>
    <submittedName>
        <fullName evidence="3">Diguanylate cyclase</fullName>
    </submittedName>
</protein>
<feature type="region of interest" description="Disordered" evidence="1">
    <location>
        <begin position="10"/>
        <end position="45"/>
    </location>
</feature>
<gene>
    <name evidence="3" type="ORF">GALL_505360</name>
</gene>
<evidence type="ECO:0000256" key="1">
    <source>
        <dbReference type="SAM" id="MobiDB-lite"/>
    </source>
</evidence>